<evidence type="ECO:0000313" key="2">
    <source>
        <dbReference type="Proteomes" id="UP000031668"/>
    </source>
</evidence>
<accession>A0A0C2MMG5</accession>
<keyword evidence="2" id="KW-1185">Reference proteome</keyword>
<organism evidence="1 2">
    <name type="scientific">Thelohanellus kitauei</name>
    <name type="common">Myxosporean</name>
    <dbReference type="NCBI Taxonomy" id="669202"/>
    <lineage>
        <taxon>Eukaryota</taxon>
        <taxon>Metazoa</taxon>
        <taxon>Cnidaria</taxon>
        <taxon>Myxozoa</taxon>
        <taxon>Myxosporea</taxon>
        <taxon>Bivalvulida</taxon>
        <taxon>Platysporina</taxon>
        <taxon>Myxobolidae</taxon>
        <taxon>Thelohanellus</taxon>
    </lineage>
</organism>
<proteinExistence type="predicted"/>
<sequence>MIGQIEEFEDTKQSFAEYFDRFSNWVEVNCIATEKHAKTFLAVVGRKTFGFLKTLFKGGDIRKLHKEELTWMCLNHFNQKPLFMADRYQFWTTTKMDSQSTKEKNLSIQELVWRRELCVISARGAAR</sequence>
<dbReference type="AlphaFoldDB" id="A0A0C2MMG5"/>
<evidence type="ECO:0000313" key="1">
    <source>
        <dbReference type="EMBL" id="KII68421.1"/>
    </source>
</evidence>
<reference evidence="1 2" key="1">
    <citation type="journal article" date="2014" name="Genome Biol. Evol.">
        <title>The genome of the myxosporean Thelohanellus kitauei shows adaptations to nutrient acquisition within its fish host.</title>
        <authorList>
            <person name="Yang Y."/>
            <person name="Xiong J."/>
            <person name="Zhou Z."/>
            <person name="Huo F."/>
            <person name="Miao W."/>
            <person name="Ran C."/>
            <person name="Liu Y."/>
            <person name="Zhang J."/>
            <person name="Feng J."/>
            <person name="Wang M."/>
            <person name="Wang M."/>
            <person name="Wang L."/>
            <person name="Yao B."/>
        </authorList>
    </citation>
    <scope>NUCLEOTIDE SEQUENCE [LARGE SCALE GENOMIC DNA]</scope>
    <source>
        <strain evidence="1">Wuqing</strain>
    </source>
</reference>
<name>A0A0C2MMG5_THEKT</name>
<dbReference type="Proteomes" id="UP000031668">
    <property type="component" value="Unassembled WGS sequence"/>
</dbReference>
<dbReference type="EMBL" id="JWZT01002857">
    <property type="protein sequence ID" value="KII68421.1"/>
    <property type="molecule type" value="Genomic_DNA"/>
</dbReference>
<dbReference type="OrthoDB" id="6492514at2759"/>
<gene>
    <name evidence="1" type="ORF">RF11_10778</name>
</gene>
<protein>
    <submittedName>
        <fullName evidence="1">Uncharacterized protein</fullName>
    </submittedName>
</protein>
<comment type="caution">
    <text evidence="1">The sequence shown here is derived from an EMBL/GenBank/DDBJ whole genome shotgun (WGS) entry which is preliminary data.</text>
</comment>